<dbReference type="Gene3D" id="3.30.420.40">
    <property type="match status" value="2"/>
</dbReference>
<dbReference type="GO" id="GO:0005737">
    <property type="term" value="C:cytoplasm"/>
    <property type="evidence" value="ECO:0007669"/>
    <property type="project" value="TreeGrafter"/>
</dbReference>
<dbReference type="NCBIfam" id="TIGR00329">
    <property type="entry name" value="gcp_kae1"/>
    <property type="match status" value="1"/>
</dbReference>
<comment type="catalytic activity">
    <reaction evidence="6">
        <text>L-threonylcarbamoyladenylate + adenosine(37) in tRNA = N(6)-L-threonylcarbamoyladenosine(37) in tRNA + AMP + H(+)</text>
        <dbReference type="Rhea" id="RHEA:37059"/>
        <dbReference type="Rhea" id="RHEA-COMP:10162"/>
        <dbReference type="Rhea" id="RHEA-COMP:10163"/>
        <dbReference type="ChEBI" id="CHEBI:15378"/>
        <dbReference type="ChEBI" id="CHEBI:73682"/>
        <dbReference type="ChEBI" id="CHEBI:74411"/>
        <dbReference type="ChEBI" id="CHEBI:74418"/>
        <dbReference type="ChEBI" id="CHEBI:456215"/>
        <dbReference type="EC" id="2.3.1.234"/>
    </reaction>
</comment>
<keyword evidence="4" id="KW-0479">Metal-binding</keyword>
<reference evidence="10 11" key="1">
    <citation type="submission" date="2017-07" db="EMBL/GenBank/DDBJ databases">
        <title>Draft genome sequence of aerobic hyperthermophilic archaea, Pyrobaculum aerophilum YKB31 and YKB32.</title>
        <authorList>
            <person name="Mochizuki T."/>
            <person name="Berliner A.J."/>
            <person name="Yoshida-Takashima Y."/>
            <person name="Takaki Y."/>
            <person name="Nunoura T."/>
            <person name="Takai K."/>
        </authorList>
    </citation>
    <scope>NUCLEOTIDE SEQUENCE [LARGE SCALE GENOMIC DNA]</scope>
    <source>
        <strain evidence="8 11">YKB31</strain>
        <strain evidence="9 10">YKB32</strain>
    </source>
</reference>
<evidence type="ECO:0000313" key="9">
    <source>
        <dbReference type="EMBL" id="RFA98197.1"/>
    </source>
</evidence>
<dbReference type="SUPFAM" id="SSF53067">
    <property type="entry name" value="Actin-like ATPase domain"/>
    <property type="match status" value="1"/>
</dbReference>
<dbReference type="NCBIfam" id="TIGR03722">
    <property type="entry name" value="arch_KAE1"/>
    <property type="match status" value="1"/>
</dbReference>
<evidence type="ECO:0000313" key="10">
    <source>
        <dbReference type="Proteomes" id="UP000256877"/>
    </source>
</evidence>
<dbReference type="RefSeq" id="WP_116421342.1">
    <property type="nucleotide sequence ID" value="NZ_NMUE01000024.1"/>
</dbReference>
<dbReference type="PROSITE" id="PS01016">
    <property type="entry name" value="GLYCOPROTEASE"/>
    <property type="match status" value="1"/>
</dbReference>
<dbReference type="GO" id="GO:0000408">
    <property type="term" value="C:EKC/KEOPS complex"/>
    <property type="evidence" value="ECO:0007669"/>
    <property type="project" value="TreeGrafter"/>
</dbReference>
<dbReference type="PANTHER" id="PTHR11735:SF14">
    <property type="entry name" value="TRNA N6-ADENOSINE THREONYLCARBAMOYLTRANSFERASE"/>
    <property type="match status" value="1"/>
</dbReference>
<gene>
    <name evidence="8" type="ORF">CGL51_07990</name>
    <name evidence="9" type="ORF">CGL52_08065</name>
</gene>
<comment type="caution">
    <text evidence="9">The sequence shown here is derived from an EMBL/GenBank/DDBJ whole genome shotgun (WGS) entry which is preliminary data.</text>
</comment>
<keyword evidence="5" id="KW-0012">Acyltransferase</keyword>
<dbReference type="Proteomes" id="UP000256877">
    <property type="component" value="Unassembled WGS sequence"/>
</dbReference>
<dbReference type="GO" id="GO:0061711">
    <property type="term" value="F:tRNA N(6)-L-threonylcarbamoyladenine synthase activity"/>
    <property type="evidence" value="ECO:0007669"/>
    <property type="project" value="UniProtKB-EC"/>
</dbReference>
<dbReference type="InterPro" id="IPR017861">
    <property type="entry name" value="KAE1/TsaD"/>
</dbReference>
<evidence type="ECO:0000256" key="1">
    <source>
        <dbReference type="ARBA" id="ARBA00012156"/>
    </source>
</evidence>
<dbReference type="InterPro" id="IPR017860">
    <property type="entry name" value="Peptidase_M22_CS"/>
</dbReference>
<dbReference type="AlphaFoldDB" id="A0A371R381"/>
<dbReference type="EC" id="2.3.1.234" evidence="1"/>
<keyword evidence="3" id="KW-0819">tRNA processing</keyword>
<evidence type="ECO:0000259" key="7">
    <source>
        <dbReference type="Pfam" id="PF00814"/>
    </source>
</evidence>
<evidence type="ECO:0000256" key="4">
    <source>
        <dbReference type="ARBA" id="ARBA00022723"/>
    </source>
</evidence>
<evidence type="ECO:0000256" key="6">
    <source>
        <dbReference type="ARBA" id="ARBA00048117"/>
    </source>
</evidence>
<dbReference type="CDD" id="cd24131">
    <property type="entry name" value="ASKHA_NBD_Kae1_arch_bac"/>
    <property type="match status" value="1"/>
</dbReference>
<dbReference type="InterPro" id="IPR043129">
    <property type="entry name" value="ATPase_NBD"/>
</dbReference>
<evidence type="ECO:0000313" key="8">
    <source>
        <dbReference type="EMBL" id="RFA95264.1"/>
    </source>
</evidence>
<dbReference type="GO" id="GO:0046872">
    <property type="term" value="F:metal ion binding"/>
    <property type="evidence" value="ECO:0007669"/>
    <property type="project" value="UniProtKB-KW"/>
</dbReference>
<dbReference type="GO" id="GO:0006400">
    <property type="term" value="P:tRNA modification"/>
    <property type="evidence" value="ECO:0007669"/>
    <property type="project" value="UniProtKB-ARBA"/>
</dbReference>
<dbReference type="EMBL" id="NMUF01000020">
    <property type="protein sequence ID" value="RFA98197.1"/>
    <property type="molecule type" value="Genomic_DNA"/>
</dbReference>
<evidence type="ECO:0000313" key="11">
    <source>
        <dbReference type="Proteomes" id="UP000257123"/>
    </source>
</evidence>
<dbReference type="EMBL" id="NMUE01000024">
    <property type="protein sequence ID" value="RFA95264.1"/>
    <property type="molecule type" value="Genomic_DNA"/>
</dbReference>
<evidence type="ECO:0000256" key="5">
    <source>
        <dbReference type="ARBA" id="ARBA00023315"/>
    </source>
</evidence>
<proteinExistence type="predicted"/>
<accession>A0A371R381</accession>
<feature type="domain" description="Gcp-like" evidence="7">
    <location>
        <begin position="29"/>
        <end position="292"/>
    </location>
</feature>
<evidence type="ECO:0000256" key="3">
    <source>
        <dbReference type="ARBA" id="ARBA00022694"/>
    </source>
</evidence>
<organism evidence="9 10">
    <name type="scientific">Pyrobaculum aerophilum</name>
    <dbReference type="NCBI Taxonomy" id="13773"/>
    <lineage>
        <taxon>Archaea</taxon>
        <taxon>Thermoproteota</taxon>
        <taxon>Thermoprotei</taxon>
        <taxon>Thermoproteales</taxon>
        <taxon>Thermoproteaceae</taxon>
        <taxon>Pyrobaculum</taxon>
    </lineage>
</organism>
<dbReference type="PRINTS" id="PR00789">
    <property type="entry name" value="OSIALOPTASE"/>
</dbReference>
<dbReference type="Pfam" id="PF00814">
    <property type="entry name" value="TsaD"/>
    <property type="match status" value="1"/>
</dbReference>
<sequence length="343" mass="37120">MLVLGVESTAHTFSLGLVLDGKILGQLGKTYLPPSGEGIHPREAADHHSKVAPVIFRQLLNAHGITASDIDVIAYAAGPGLGPALRIGAVFARALAIKLGVPLVPVHHGIAHIEVARYTTASCDPLVLLISGGHTLIAGFSEGRYRIFGETLDVAIGNAIDMFAREAGLGFPGVPAVEKCAESADRLVPFPMTIIGQDLSYAGLTTYALKLWKSGTPLPVVCKSLVEAAYYMLAEVTERALAFTKKRELVVAGGVARSKRLRGILEHVGREYGVAVKIVPDEYAGDNGAMIALTGYYAYRRWIRTTPEESFVKQRWRLDSVDIPWFYDLCEEVVLNTSTKRRP</sequence>
<protein>
    <recommendedName>
        <fullName evidence="1">N(6)-L-threonylcarbamoyladenine synthase</fullName>
        <ecNumber evidence="1">2.3.1.234</ecNumber>
    </recommendedName>
</protein>
<keyword evidence="2" id="KW-0808">Transferase</keyword>
<dbReference type="OrthoDB" id="6818at2157"/>
<name>A0A371R381_9CREN</name>
<dbReference type="Proteomes" id="UP000257123">
    <property type="component" value="Unassembled WGS sequence"/>
</dbReference>
<dbReference type="GO" id="GO:0070525">
    <property type="term" value="P:tRNA threonylcarbamoyladenosine metabolic process"/>
    <property type="evidence" value="ECO:0007669"/>
    <property type="project" value="UniProtKB-ARBA"/>
</dbReference>
<dbReference type="PANTHER" id="PTHR11735">
    <property type="entry name" value="TRNA N6-ADENOSINE THREONYLCARBAMOYLTRANSFERASE"/>
    <property type="match status" value="1"/>
</dbReference>
<evidence type="ECO:0000256" key="2">
    <source>
        <dbReference type="ARBA" id="ARBA00022679"/>
    </source>
</evidence>
<dbReference type="InterPro" id="IPR000905">
    <property type="entry name" value="Gcp-like_dom"/>
</dbReference>